<dbReference type="RefSeq" id="WP_039982328.1">
    <property type="nucleotide sequence ID" value="NZ_BAOJ01000099.1"/>
</dbReference>
<dbReference type="OrthoDB" id="5906735at2"/>
<feature type="chain" id="PRO_5021977658" description="Secreted protein" evidence="1">
    <location>
        <begin position="24"/>
        <end position="314"/>
    </location>
</feature>
<keyword evidence="1" id="KW-0732">Signal</keyword>
<protein>
    <recommendedName>
        <fullName evidence="4">Secreted protein</fullName>
    </recommendedName>
</protein>
<evidence type="ECO:0000313" key="3">
    <source>
        <dbReference type="Proteomes" id="UP000321922"/>
    </source>
</evidence>
<sequence>MKFDNKKLLLMTLIALSSSAVHASGWGTAKQEACINLLTPIDKEIAVTINQYINDSGIVATTNEKINLKDGAHGEICGRKKIVHDIYVNGRVGVSWKIEDSNSTLREFSTESSFNGQGANNDWDIDEKGQCAAYGGKGVYLTGKGDKSCRFIKDVPDESVIKATYAVDLGSYHPSNDHGYTHYNPEQVVNGQQKWAVGSLAFSEITQKVYECLQGNLCNESPSYYEPGVGQVWEQAWIETSVKPESDKGGNSFYVYPEGLGDYKPGITVVRGRDGGSYRCLPNPNGGWCNIDSALYYEPGFGIAWQDAWELLPN</sequence>
<keyword evidence="3" id="KW-1185">Reference proteome</keyword>
<dbReference type="AlphaFoldDB" id="A0A511QCT6"/>
<name>A0A511QCT6_9VIBR</name>
<evidence type="ECO:0008006" key="4">
    <source>
        <dbReference type="Google" id="ProtNLM"/>
    </source>
</evidence>
<comment type="caution">
    <text evidence="2">The sequence shown here is derived from an EMBL/GenBank/DDBJ whole genome shotgun (WGS) entry which is preliminary data.</text>
</comment>
<evidence type="ECO:0000313" key="2">
    <source>
        <dbReference type="EMBL" id="GEM75026.1"/>
    </source>
</evidence>
<organism evidence="2 3">
    <name type="scientific">Vibrio sagamiensis NBRC 104589</name>
    <dbReference type="NCBI Taxonomy" id="1219064"/>
    <lineage>
        <taxon>Bacteria</taxon>
        <taxon>Pseudomonadati</taxon>
        <taxon>Pseudomonadota</taxon>
        <taxon>Gammaproteobacteria</taxon>
        <taxon>Vibrionales</taxon>
        <taxon>Vibrionaceae</taxon>
        <taxon>Vibrio</taxon>
    </lineage>
</organism>
<dbReference type="EMBL" id="BJXJ01000008">
    <property type="protein sequence ID" value="GEM75026.1"/>
    <property type="molecule type" value="Genomic_DNA"/>
</dbReference>
<gene>
    <name evidence="2" type="ORF">VSA01S_11380</name>
</gene>
<reference evidence="2 3" key="1">
    <citation type="submission" date="2019-07" db="EMBL/GenBank/DDBJ databases">
        <title>Whole genome shotgun sequence of Vibrio sagamiensis NBRC 104589.</title>
        <authorList>
            <person name="Hosoyama A."/>
            <person name="Uohara A."/>
            <person name="Ohji S."/>
            <person name="Ichikawa N."/>
        </authorList>
    </citation>
    <scope>NUCLEOTIDE SEQUENCE [LARGE SCALE GENOMIC DNA]</scope>
    <source>
        <strain evidence="2 3">NBRC 104589</strain>
    </source>
</reference>
<evidence type="ECO:0000256" key="1">
    <source>
        <dbReference type="SAM" id="SignalP"/>
    </source>
</evidence>
<accession>A0A511QCT6</accession>
<proteinExistence type="predicted"/>
<feature type="signal peptide" evidence="1">
    <location>
        <begin position="1"/>
        <end position="23"/>
    </location>
</feature>
<dbReference type="Proteomes" id="UP000321922">
    <property type="component" value="Unassembled WGS sequence"/>
</dbReference>